<dbReference type="CDD" id="cd02518">
    <property type="entry name" value="GT2_SpsF"/>
    <property type="match status" value="1"/>
</dbReference>
<dbReference type="SUPFAM" id="SSF53448">
    <property type="entry name" value="Nucleotide-diphospho-sugar transferases"/>
    <property type="match status" value="1"/>
</dbReference>
<accession>A0A3S9WMD5</accession>
<dbReference type="InterPro" id="IPR029044">
    <property type="entry name" value="Nucleotide-diphossugar_trans"/>
</dbReference>
<organism evidence="1 2">
    <name type="scientific">Microbacterium oxydans</name>
    <dbReference type="NCBI Taxonomy" id="82380"/>
    <lineage>
        <taxon>Bacteria</taxon>
        <taxon>Bacillati</taxon>
        <taxon>Actinomycetota</taxon>
        <taxon>Actinomycetes</taxon>
        <taxon>Micrococcales</taxon>
        <taxon>Microbacteriaceae</taxon>
        <taxon>Microbacterium</taxon>
    </lineage>
</organism>
<reference evidence="1 2" key="1">
    <citation type="submission" date="2018-08" db="EMBL/GenBank/DDBJ databases">
        <title>Microbacterium oxydans strain HG3.</title>
        <authorList>
            <person name="ORTET P."/>
        </authorList>
    </citation>
    <scope>NUCLEOTIDE SEQUENCE [LARGE SCALE GENOMIC DNA]</scope>
    <source>
        <strain evidence="1 2">HG3</strain>
    </source>
</reference>
<evidence type="ECO:0000313" key="1">
    <source>
        <dbReference type="EMBL" id="AZS41017.1"/>
    </source>
</evidence>
<sequence>MTRVGIITQARMTSTRLPGKVLLAAGGRTLLDHHIDRLQKLDLPLVVATTTNASDDPIAALAVSRGARLFRGSETDVLGRFAGAARDAGLDVVVRVTSDCPLIDPALVRRGIERFAELADPTAHVSNVLERTYPRGFDFEVFSAVALLEADARASLPADREHVTPFLYSGRGADTSLHAITGTRDASRFRVTVDTPEDLAVIRALVETYSAADLSADEIIEVLEAHPELVALNADVEQKKLGE</sequence>
<dbReference type="InterPro" id="IPR003329">
    <property type="entry name" value="Cytidylyl_trans"/>
</dbReference>
<dbReference type="GO" id="GO:0005829">
    <property type="term" value="C:cytosol"/>
    <property type="evidence" value="ECO:0007669"/>
    <property type="project" value="TreeGrafter"/>
</dbReference>
<dbReference type="AlphaFoldDB" id="A0A3S9WMD5"/>
<dbReference type="KEGG" id="moy:CVS54_02362"/>
<dbReference type="Pfam" id="PF02348">
    <property type="entry name" value="CTP_transf_3"/>
    <property type="match status" value="1"/>
</dbReference>
<name>A0A3S9WMD5_9MICO</name>
<proteinExistence type="predicted"/>
<dbReference type="EC" id="2.7.7.38" evidence="1"/>
<dbReference type="Proteomes" id="UP000274841">
    <property type="component" value="Chromosome"/>
</dbReference>
<dbReference type="Gene3D" id="3.90.550.10">
    <property type="entry name" value="Spore Coat Polysaccharide Biosynthesis Protein SpsA, Chain A"/>
    <property type="match status" value="1"/>
</dbReference>
<dbReference type="PANTHER" id="PTHR42866:SF1">
    <property type="entry name" value="SPORE COAT POLYSACCHARIDE BIOSYNTHESIS PROTEIN SPSF"/>
    <property type="match status" value="1"/>
</dbReference>
<gene>
    <name evidence="1" type="primary">kdsB_1</name>
    <name evidence="1" type="ORF">CVS54_02362</name>
</gene>
<dbReference type="PANTHER" id="PTHR42866">
    <property type="entry name" value="3-DEOXY-MANNO-OCTULOSONATE CYTIDYLYLTRANSFERASE"/>
    <property type="match status" value="1"/>
</dbReference>
<dbReference type="RefSeq" id="WP_127012359.1">
    <property type="nucleotide sequence ID" value="NZ_CP031422.1"/>
</dbReference>
<protein>
    <submittedName>
        <fullName evidence="1">3-deoxy-manno-octulosonate cytidylyltransferase</fullName>
        <ecNumber evidence="1">2.7.7.38</ecNumber>
    </submittedName>
</protein>
<dbReference type="EMBL" id="CP031422">
    <property type="protein sequence ID" value="AZS41017.1"/>
    <property type="molecule type" value="Genomic_DNA"/>
</dbReference>
<keyword evidence="1" id="KW-0548">Nucleotidyltransferase</keyword>
<dbReference type="GO" id="GO:0008690">
    <property type="term" value="F:3-deoxy-manno-octulosonate cytidylyltransferase activity"/>
    <property type="evidence" value="ECO:0007669"/>
    <property type="project" value="UniProtKB-EC"/>
</dbReference>
<evidence type="ECO:0000313" key="2">
    <source>
        <dbReference type="Proteomes" id="UP000274841"/>
    </source>
</evidence>
<keyword evidence="1" id="KW-0808">Transferase</keyword>